<feature type="compositionally biased region" description="Polar residues" evidence="1">
    <location>
        <begin position="612"/>
        <end position="625"/>
    </location>
</feature>
<gene>
    <name evidence="2" type="ORF">IC230_08720</name>
</gene>
<organism evidence="2 3">
    <name type="scientific">Spirosoma validum</name>
    <dbReference type="NCBI Taxonomy" id="2771355"/>
    <lineage>
        <taxon>Bacteria</taxon>
        <taxon>Pseudomonadati</taxon>
        <taxon>Bacteroidota</taxon>
        <taxon>Cytophagia</taxon>
        <taxon>Cytophagales</taxon>
        <taxon>Cytophagaceae</taxon>
        <taxon>Spirosoma</taxon>
    </lineage>
</organism>
<comment type="caution">
    <text evidence="2">The sequence shown here is derived from an EMBL/GenBank/DDBJ whole genome shotgun (WGS) entry which is preliminary data.</text>
</comment>
<dbReference type="Proteomes" id="UP000653797">
    <property type="component" value="Unassembled WGS sequence"/>
</dbReference>
<evidence type="ECO:0000256" key="1">
    <source>
        <dbReference type="SAM" id="MobiDB-lite"/>
    </source>
</evidence>
<evidence type="ECO:0000313" key="3">
    <source>
        <dbReference type="Proteomes" id="UP000653797"/>
    </source>
</evidence>
<protein>
    <submittedName>
        <fullName evidence="2">Uncharacterized protein</fullName>
    </submittedName>
</protein>
<accession>A0A927B059</accession>
<dbReference type="InterPro" id="IPR013783">
    <property type="entry name" value="Ig-like_fold"/>
</dbReference>
<proteinExistence type="predicted"/>
<name>A0A927B059_9BACT</name>
<dbReference type="Gene3D" id="2.60.40.10">
    <property type="entry name" value="Immunoglobulins"/>
    <property type="match status" value="2"/>
</dbReference>
<keyword evidence="3" id="KW-1185">Reference proteome</keyword>
<reference evidence="2" key="1">
    <citation type="submission" date="2020-09" db="EMBL/GenBank/DDBJ databases">
        <authorList>
            <person name="Kim M.K."/>
        </authorList>
    </citation>
    <scope>NUCLEOTIDE SEQUENCE</scope>
    <source>
        <strain evidence="2">BT704</strain>
    </source>
</reference>
<dbReference type="RefSeq" id="WP_191038579.1">
    <property type="nucleotide sequence ID" value="NZ_JACXAA010000002.1"/>
</dbReference>
<dbReference type="AlphaFoldDB" id="A0A927B059"/>
<dbReference type="SUPFAM" id="SSF117074">
    <property type="entry name" value="Hypothetical protein PA1324"/>
    <property type="match status" value="1"/>
</dbReference>
<sequence length="1122" mass="113923">MLQQANAQTVVFQETFVPDASGYVYYNADQVFDGSYNTSDGIGGTLTGNPNSGGWIYNGAYINVPANLTVVSPNGVTGPNSYYLLNTTSGTPPGAASPRFYGTFYNKTIPVQPNKTYKFSFYFAVGQANRKPAVDLFVSDNGGLNLNNSTLLTAAQRANYTTTSDQGQSVTYSSKLNVFSQTIGQWYLFETQTFTTSSTATQLTVSFYNNQWGGGGNDWGFDELKLIDMTPTITLSGQVWDDADGNVILNGSETGTNAGGPLYVNLVDGTNTVIGSTTVSASGSYTLTGVPASTTGLKLVLSTSPTAATPGPLPSQWVNTGESVNPSNPATQGATLGQIELTTGTTPVTAQNFGIEKLPTPGSGVATVTNPGGTSPVTAPPAAFTNTTPSTDTAPGSVTAIRITTFPSNVTSLTINGTPYIPGSFPGGGVVVPTNGNGAPTVPILVDPANDTQPVTFTLVAIDNAGKESTTTGTAVLNSALTVPLTGQVWDDADGNLTLNGSEAGTNAGGPLYVNLVDGTNTVIASTSVSPTGSYTFAGVPANTTGLKLVLSTSPTAATPGPLPSQWVNTGESVNPSNPATQGATLGQIELTTGTTPVTAQNFGIEKLPTPGSGSNTVSNAGGTTPVTVPANTFTNTTPSTDTAPGSVTAIKITTFPSNVTSLTINGTPYTPGTFPGGGVVVPTDGNGNPTVPILVDPANDTQPSTFTLVAIDNAGKESTTTGTATINSTPTITLSGQVWDDADGSVTINSPETGTNAGGPLYVNLVNSSGTVIGSAAVGNDGSYTLPGVPTNTTGLKLVLSNSPTATTPGPLPSQWVNTGENVGSSNQTIQSATLGQIELTTGTTNITAQNFGIEKLPTPGSGTATVSNPGGNSPVTAPPAAFTNVAPSTDTAPGSVTAIRIPTFPTNTTSLTINGTTYTSGTFPANGVVVPTNGNGAPTVPILVDPTDDTQPVVIPIKAIDNAGKESTTTGTATLNSVGVPDLTPIIYARPSTVYNTTDMTVVVDVLELLGVSTNGLITVRVTKDPKLILTFPPTATTIGGRSVSNSVWTFDNSTTGYYTLTTTQPVTAFDKLSFGFTGTLTPGATSGVVTVSSVIIGGSGGEVKTNNNVDADRVEYFQQ</sequence>
<dbReference type="EMBL" id="JACXAA010000002">
    <property type="protein sequence ID" value="MBD2752969.1"/>
    <property type="molecule type" value="Genomic_DNA"/>
</dbReference>
<evidence type="ECO:0000313" key="2">
    <source>
        <dbReference type="EMBL" id="MBD2752969.1"/>
    </source>
</evidence>
<feature type="region of interest" description="Disordered" evidence="1">
    <location>
        <begin position="604"/>
        <end position="625"/>
    </location>
</feature>